<dbReference type="Gene3D" id="3.90.660.10">
    <property type="match status" value="1"/>
</dbReference>
<gene>
    <name evidence="2" type="ORF">PCOR1329_LOCUS71316</name>
</gene>
<feature type="compositionally biased region" description="Basic residues" evidence="1">
    <location>
        <begin position="249"/>
        <end position="260"/>
    </location>
</feature>
<organism evidence="2 3">
    <name type="scientific">Prorocentrum cordatum</name>
    <dbReference type="NCBI Taxonomy" id="2364126"/>
    <lineage>
        <taxon>Eukaryota</taxon>
        <taxon>Sar</taxon>
        <taxon>Alveolata</taxon>
        <taxon>Dinophyceae</taxon>
        <taxon>Prorocentrales</taxon>
        <taxon>Prorocentraceae</taxon>
        <taxon>Prorocentrum</taxon>
    </lineage>
</organism>
<dbReference type="PANTHER" id="PTHR16128">
    <property type="entry name" value="FAD/NAD(P)-BINDING OXIDOREDUCTASE FAMILY PROTEIN"/>
    <property type="match status" value="1"/>
</dbReference>
<proteinExistence type="predicted"/>
<dbReference type="EMBL" id="CAUYUJ010019460">
    <property type="protein sequence ID" value="CAK0891338.1"/>
    <property type="molecule type" value="Genomic_DNA"/>
</dbReference>
<comment type="caution">
    <text evidence="2">The sequence shown here is derived from an EMBL/GenBank/DDBJ whole genome shotgun (WGS) entry which is preliminary data.</text>
</comment>
<accession>A0ABN9WWR1</accession>
<dbReference type="PANTHER" id="PTHR16128:SF5">
    <property type="entry name" value="FAD_NAD(P)-BINDING OXIDOREDUCTASE FAMILY PROTEIN"/>
    <property type="match status" value="1"/>
</dbReference>
<evidence type="ECO:0000313" key="2">
    <source>
        <dbReference type="EMBL" id="CAK0891338.1"/>
    </source>
</evidence>
<protein>
    <submittedName>
        <fullName evidence="2">Uncharacterized protein</fullName>
    </submittedName>
</protein>
<reference evidence="2" key="1">
    <citation type="submission" date="2023-10" db="EMBL/GenBank/DDBJ databases">
        <authorList>
            <person name="Chen Y."/>
            <person name="Shah S."/>
            <person name="Dougan E. K."/>
            <person name="Thang M."/>
            <person name="Chan C."/>
        </authorList>
    </citation>
    <scope>NUCLEOTIDE SEQUENCE [LARGE SCALE GENOMIC DNA]</scope>
</reference>
<feature type="region of interest" description="Disordered" evidence="1">
    <location>
        <begin position="216"/>
        <end position="260"/>
    </location>
</feature>
<evidence type="ECO:0000313" key="3">
    <source>
        <dbReference type="Proteomes" id="UP001189429"/>
    </source>
</evidence>
<sequence>MIAFESPAAPDLDWDAAFVKGHRALAWLANDSSKPMRSRVPDCWMAFSTLEWAQGGWTKHDVEAALVKEVCKLLGQLTGRSPPKVVFAQAGRWGNSTASCLSGAEPVGEFPARCLAQDRGGPPAGDCLGARGRHGRLRGLGRGLLRVRRLRRWRRTGRRDSAARWHAWWHAHVQARQSRRRRPAEQGVQDRPGQRGRLHPGGVRRLLRSGEWKRNWDAAKASSVVASERPGPAPEGAGADDRPGSAARGGRRRWNRAVGA</sequence>
<feature type="region of interest" description="Disordered" evidence="1">
    <location>
        <begin position="175"/>
        <end position="204"/>
    </location>
</feature>
<dbReference type="Proteomes" id="UP001189429">
    <property type="component" value="Unassembled WGS sequence"/>
</dbReference>
<name>A0ABN9WWR1_9DINO</name>
<keyword evidence="3" id="KW-1185">Reference proteome</keyword>
<evidence type="ECO:0000256" key="1">
    <source>
        <dbReference type="SAM" id="MobiDB-lite"/>
    </source>
</evidence>